<dbReference type="Proteomes" id="UP000831701">
    <property type="component" value="Chromosome 19"/>
</dbReference>
<accession>A0ACB8VMK4</accession>
<organism evidence="1 2">
    <name type="scientific">Scortum barcoo</name>
    <name type="common">barcoo grunter</name>
    <dbReference type="NCBI Taxonomy" id="214431"/>
    <lineage>
        <taxon>Eukaryota</taxon>
        <taxon>Metazoa</taxon>
        <taxon>Chordata</taxon>
        <taxon>Craniata</taxon>
        <taxon>Vertebrata</taxon>
        <taxon>Euteleostomi</taxon>
        <taxon>Actinopterygii</taxon>
        <taxon>Neopterygii</taxon>
        <taxon>Teleostei</taxon>
        <taxon>Neoteleostei</taxon>
        <taxon>Acanthomorphata</taxon>
        <taxon>Eupercaria</taxon>
        <taxon>Centrarchiformes</taxon>
        <taxon>Terapontoidei</taxon>
        <taxon>Terapontidae</taxon>
        <taxon>Scortum</taxon>
    </lineage>
</organism>
<keyword evidence="2" id="KW-1185">Reference proteome</keyword>
<proteinExistence type="predicted"/>
<evidence type="ECO:0000313" key="2">
    <source>
        <dbReference type="Proteomes" id="UP000831701"/>
    </source>
</evidence>
<gene>
    <name evidence="1" type="ORF">L3Q82_003439</name>
</gene>
<reference evidence="1" key="1">
    <citation type="submission" date="2022-04" db="EMBL/GenBank/DDBJ databases">
        <title>Jade perch genome.</title>
        <authorList>
            <person name="Chao B."/>
        </authorList>
    </citation>
    <scope>NUCLEOTIDE SEQUENCE</scope>
    <source>
        <strain evidence="1">CB-2022</strain>
    </source>
</reference>
<protein>
    <submittedName>
        <fullName evidence="1">Uncharacterized protein</fullName>
    </submittedName>
</protein>
<name>A0ACB8VMK4_9TELE</name>
<evidence type="ECO:0000313" key="1">
    <source>
        <dbReference type="EMBL" id="KAI3356764.1"/>
    </source>
</evidence>
<sequence length="243" mass="27999">MDGVLRRELQMDLAKSTFWTDSTVVLKYLQNEITRFRTFVANRVSVILKGSGVEQWRHVGTDKNPADCTSRGQKVEEFLKNTSWVSGPEFLYGPVECWPKTPLNNAEMTSDDPEVKRVTVNGIIVEDNSTAFKKLISHLSSWLKLKRSVAWFLKLKALLWRLCQKRKEQRAANKEDSSQQLIQSHMDSIKESSKNTHISVEDLDKAELHIIRFCQKEKFSEEMSALLKGQNVKRSSHCNAREQ</sequence>
<comment type="caution">
    <text evidence="1">The sequence shown here is derived from an EMBL/GenBank/DDBJ whole genome shotgun (WGS) entry which is preliminary data.</text>
</comment>
<dbReference type="EMBL" id="CM041549">
    <property type="protein sequence ID" value="KAI3356764.1"/>
    <property type="molecule type" value="Genomic_DNA"/>
</dbReference>